<name>A0AAD8NP60_TARER</name>
<protein>
    <submittedName>
        <fullName evidence="1">Uncharacterized protein</fullName>
    </submittedName>
</protein>
<sequence>MLATMREEKLEFNPTSISNSSCCVLKSSSLHTHTLSLDLSSPTDRRSFLPNHAGILRRRFNQINSFTDHINL</sequence>
<comment type="caution">
    <text evidence="1">The sequence shown here is derived from an EMBL/GenBank/DDBJ whole genome shotgun (WGS) entry which is preliminary data.</text>
</comment>
<dbReference type="EMBL" id="JAUHHV010000008">
    <property type="protein sequence ID" value="KAK1415473.1"/>
    <property type="molecule type" value="Genomic_DNA"/>
</dbReference>
<evidence type="ECO:0000313" key="1">
    <source>
        <dbReference type="EMBL" id="KAK1415473.1"/>
    </source>
</evidence>
<reference evidence="1" key="1">
    <citation type="journal article" date="2023" name="bioRxiv">
        <title>Improved chromosome-level genome assembly for marigold (Tagetes erecta).</title>
        <authorList>
            <person name="Jiang F."/>
            <person name="Yuan L."/>
            <person name="Wang S."/>
            <person name="Wang H."/>
            <person name="Xu D."/>
            <person name="Wang A."/>
            <person name="Fan W."/>
        </authorList>
    </citation>
    <scope>NUCLEOTIDE SEQUENCE</scope>
    <source>
        <strain evidence="1">WSJ</strain>
        <tissue evidence="1">Leaf</tissue>
    </source>
</reference>
<keyword evidence="2" id="KW-1185">Reference proteome</keyword>
<proteinExistence type="predicted"/>
<dbReference type="Proteomes" id="UP001229421">
    <property type="component" value="Unassembled WGS sequence"/>
</dbReference>
<organism evidence="1 2">
    <name type="scientific">Tagetes erecta</name>
    <name type="common">African marigold</name>
    <dbReference type="NCBI Taxonomy" id="13708"/>
    <lineage>
        <taxon>Eukaryota</taxon>
        <taxon>Viridiplantae</taxon>
        <taxon>Streptophyta</taxon>
        <taxon>Embryophyta</taxon>
        <taxon>Tracheophyta</taxon>
        <taxon>Spermatophyta</taxon>
        <taxon>Magnoliopsida</taxon>
        <taxon>eudicotyledons</taxon>
        <taxon>Gunneridae</taxon>
        <taxon>Pentapetalae</taxon>
        <taxon>asterids</taxon>
        <taxon>campanulids</taxon>
        <taxon>Asterales</taxon>
        <taxon>Asteraceae</taxon>
        <taxon>Asteroideae</taxon>
        <taxon>Heliantheae alliance</taxon>
        <taxon>Tageteae</taxon>
        <taxon>Tagetes</taxon>
    </lineage>
</organism>
<dbReference type="AlphaFoldDB" id="A0AAD8NP60"/>
<gene>
    <name evidence="1" type="ORF">QVD17_31255</name>
</gene>
<evidence type="ECO:0000313" key="2">
    <source>
        <dbReference type="Proteomes" id="UP001229421"/>
    </source>
</evidence>
<accession>A0AAD8NP60</accession>